<dbReference type="InterPro" id="IPR003462">
    <property type="entry name" value="ODC_Mu_crystall"/>
</dbReference>
<organism evidence="2 3">
    <name type="scientific">Lachancea nothofagi CBS 11611</name>
    <dbReference type="NCBI Taxonomy" id="1266666"/>
    <lineage>
        <taxon>Eukaryota</taxon>
        <taxon>Fungi</taxon>
        <taxon>Dikarya</taxon>
        <taxon>Ascomycota</taxon>
        <taxon>Saccharomycotina</taxon>
        <taxon>Saccharomycetes</taxon>
        <taxon>Saccharomycetales</taxon>
        <taxon>Saccharomycetaceae</taxon>
        <taxon>Lachancea</taxon>
    </lineage>
</organism>
<protein>
    <submittedName>
        <fullName evidence="2">LANO_0G07426g1_1</fullName>
    </submittedName>
</protein>
<dbReference type="Proteomes" id="UP000189911">
    <property type="component" value="Chromosome G"/>
</dbReference>
<sequence length="332" mass="35864">MDSSIIQDSQVQQHFLNASREQLIAYIDQLQSALRRYSSNPVIIPPRIVSSTPDGTSTFLIMPVVDDVYCGVKSLGFSSTSGQGFVGAVVVTDSKSGSLVGVVQAKQLTAVRTAMSSCIGLRDLSLFGPSVKITVFGTGLQAFWHLYICCKLLQGKSITATIVYRSSPMDTTSLQAHLPDLTIGQVSLSDKNAVPQLVGQSDIIFGCVPSTDPTILQEHFQNFSGPGYTYISLIGSYKSHMHECDTPLVELFKTQDTKILVDSIEHTLLESGELIDAEVKPTHLLELGQLTPNTPVPKTQCGNNRKITLCKIVGLAIMDISMAQALLTDLGK</sequence>
<name>A0A1G4KHG2_9SACH</name>
<dbReference type="Gene3D" id="3.30.1780.10">
    <property type="entry name" value="ornithine cyclodeaminase, domain 1"/>
    <property type="match status" value="1"/>
</dbReference>
<dbReference type="EMBL" id="LT598453">
    <property type="protein sequence ID" value="SCV03980.1"/>
    <property type="molecule type" value="Genomic_DNA"/>
</dbReference>
<dbReference type="PANTHER" id="PTHR13812:SF19">
    <property type="entry name" value="KETIMINE REDUCTASE MU-CRYSTALLIN"/>
    <property type="match status" value="1"/>
</dbReference>
<accession>A0A1G4KHG2</accession>
<evidence type="ECO:0000313" key="3">
    <source>
        <dbReference type="Proteomes" id="UP000189911"/>
    </source>
</evidence>
<evidence type="ECO:0000313" key="2">
    <source>
        <dbReference type="EMBL" id="SCV03980.1"/>
    </source>
</evidence>
<dbReference type="AlphaFoldDB" id="A0A1G4KHG2"/>
<dbReference type="PANTHER" id="PTHR13812">
    <property type="entry name" value="KETIMINE REDUCTASE MU-CRYSTALLIN"/>
    <property type="match status" value="1"/>
</dbReference>
<dbReference type="Gene3D" id="3.40.50.720">
    <property type="entry name" value="NAD(P)-binding Rossmann-like Domain"/>
    <property type="match status" value="1"/>
</dbReference>
<reference evidence="3" key="1">
    <citation type="submission" date="2016-03" db="EMBL/GenBank/DDBJ databases">
        <authorList>
            <person name="Devillers Hugo."/>
        </authorList>
    </citation>
    <scope>NUCLEOTIDE SEQUENCE [LARGE SCALE GENOMIC DNA]</scope>
</reference>
<dbReference type="InterPro" id="IPR023401">
    <property type="entry name" value="ODC_N"/>
</dbReference>
<dbReference type="SUPFAM" id="SSF51735">
    <property type="entry name" value="NAD(P)-binding Rossmann-fold domains"/>
    <property type="match status" value="1"/>
</dbReference>
<dbReference type="InterPro" id="IPR036291">
    <property type="entry name" value="NAD(P)-bd_dom_sf"/>
</dbReference>
<gene>
    <name evidence="2" type="ORF">LANO_0G07426G</name>
</gene>
<evidence type="ECO:0000256" key="1">
    <source>
        <dbReference type="ARBA" id="ARBA00008903"/>
    </source>
</evidence>
<dbReference type="GO" id="GO:0005737">
    <property type="term" value="C:cytoplasm"/>
    <property type="evidence" value="ECO:0007669"/>
    <property type="project" value="TreeGrafter"/>
</dbReference>
<comment type="similarity">
    <text evidence="1">Belongs to the ornithine cyclodeaminase/mu-crystallin family.</text>
</comment>
<keyword evidence="3" id="KW-1185">Reference proteome</keyword>
<dbReference type="Pfam" id="PF02423">
    <property type="entry name" value="OCD_Mu_crystall"/>
    <property type="match status" value="1"/>
</dbReference>
<dbReference type="OrthoDB" id="41492at2759"/>
<proteinExistence type="inferred from homology"/>